<dbReference type="Pfam" id="PF01593">
    <property type="entry name" value="Amino_oxidase"/>
    <property type="match status" value="1"/>
</dbReference>
<dbReference type="Gene3D" id="3.90.660.20">
    <property type="entry name" value="Protoporphyrinogen oxidase, mitochondrial, domain 2"/>
    <property type="match status" value="1"/>
</dbReference>
<sequence length="811" mass="84339">MSAAHHLVAAGREVRVFEGADRVGGRMASSRVDGWLLDEGAETIAGAGYEATWELIRAVGIPESEVPVIEPGFALWRAGRAHAHLGHPKGLLTGAGLSWRGRAAWLRFAAELSTSWRGFDPDRPETAPCRDLTLSQFCAGSAGREELLAAMLQPLSSHCFGWRPESSAMAPMVATLMSVGGAGARWMTYRDGMDTLARRLAERLRVDLGARVVAVHEETGTAGARLEFADGTRVSARQVVLAVPAPLALELHAAAADDARSYLAASTYTPMLKVACLLDRPLPSPTRSPSYAMSVPESESRICTGVILDHLKAEGRAPEGRGLASVFASPWISPELMDEPDERVVETVCAEAERFVPGLRDATVRTLVHRFRLGLPQGAPAAVRERAAFLARPARAVEYAGDWVMLRPSSEGAVRSGKLAAERVLAFGAAERSGAAQRFAAAERSGAVAVSGPDTGVSAAAGESADAGGSAKTGEPVVEGISASADGTTAAGARRRPMRRPVRRSRRPGRRDGRFGAGGGGRGRRRVVPVRQRECARRWPTPLPVGLVGPDQCEWPDRGRGAAGDELPGGRGGGGQHRALAGGPSRARRFGVGDRSGPAADRRAARADGTPARRGAGRVAEGSVRPGARAAGAVPSAGAGGGVGPPVRGAAAGRGAAPAGVRCRVRTGAHRPGRAVRRALRAVPAGEVAGVLRARLGPGLGPEVRRRDGARRVRRGGGVAARGHARARHPAVGDAGAQHLAPAGRPAARGPDGRRTRRAARGVRRSEVPGLLERGVRGARPEAVTVVVVLAPAARSGWAGGWVGCDVAASR</sequence>
<dbReference type="AlphaFoldDB" id="A0A066Z952"/>
<comment type="caution">
    <text evidence="3">The sequence shown here is derived from an EMBL/GenBank/DDBJ whole genome shotgun (WGS) entry which is preliminary data.</text>
</comment>
<dbReference type="InterPro" id="IPR002937">
    <property type="entry name" value="Amino_oxidase"/>
</dbReference>
<dbReference type="Proteomes" id="UP000027178">
    <property type="component" value="Unassembled WGS sequence"/>
</dbReference>
<protein>
    <submittedName>
        <fullName evidence="3">Putative oxidoreductase</fullName>
    </submittedName>
</protein>
<feature type="compositionally biased region" description="Basic residues" evidence="1">
    <location>
        <begin position="493"/>
        <end position="509"/>
    </location>
</feature>
<feature type="compositionally biased region" description="Low complexity" evidence="1">
    <location>
        <begin position="607"/>
        <end position="637"/>
    </location>
</feature>
<gene>
    <name evidence="3" type="ORF">KCH_15850</name>
</gene>
<feature type="domain" description="Amine oxidase" evidence="2">
    <location>
        <begin position="1"/>
        <end position="425"/>
    </location>
</feature>
<dbReference type="EMBL" id="JNBY01000061">
    <property type="protein sequence ID" value="KDN86665.1"/>
    <property type="molecule type" value="Genomic_DNA"/>
</dbReference>
<reference evidence="3 4" key="1">
    <citation type="submission" date="2014-05" db="EMBL/GenBank/DDBJ databases">
        <title>Draft Genome Sequence of Kitasatospora cheerisanensis KCTC 2395.</title>
        <authorList>
            <person name="Nam D.H."/>
        </authorList>
    </citation>
    <scope>NUCLEOTIDE SEQUENCE [LARGE SCALE GENOMIC DNA]</scope>
    <source>
        <strain evidence="3 4">KCTC 2395</strain>
    </source>
</reference>
<dbReference type="PANTHER" id="PTHR42923">
    <property type="entry name" value="PROTOPORPHYRINOGEN OXIDASE"/>
    <property type="match status" value="1"/>
</dbReference>
<dbReference type="InterPro" id="IPR050464">
    <property type="entry name" value="Zeta_carotene_desat/Oxidored"/>
</dbReference>
<dbReference type="SUPFAM" id="SSF51905">
    <property type="entry name" value="FAD/NAD(P)-binding domain"/>
    <property type="match status" value="1"/>
</dbReference>
<organism evidence="3 4">
    <name type="scientific">Kitasatospora cheerisanensis KCTC 2395</name>
    <dbReference type="NCBI Taxonomy" id="1348663"/>
    <lineage>
        <taxon>Bacteria</taxon>
        <taxon>Bacillati</taxon>
        <taxon>Actinomycetota</taxon>
        <taxon>Actinomycetes</taxon>
        <taxon>Kitasatosporales</taxon>
        <taxon>Streptomycetaceae</taxon>
        <taxon>Kitasatospora</taxon>
    </lineage>
</organism>
<accession>A0A066Z952</accession>
<proteinExistence type="predicted"/>
<dbReference type="Gene3D" id="3.50.50.60">
    <property type="entry name" value="FAD/NAD(P)-binding domain"/>
    <property type="match status" value="1"/>
</dbReference>
<evidence type="ECO:0000259" key="2">
    <source>
        <dbReference type="Pfam" id="PF01593"/>
    </source>
</evidence>
<dbReference type="InterPro" id="IPR036188">
    <property type="entry name" value="FAD/NAD-bd_sf"/>
</dbReference>
<feature type="region of interest" description="Disordered" evidence="1">
    <location>
        <begin position="700"/>
        <end position="766"/>
    </location>
</feature>
<feature type="region of interest" description="Disordered" evidence="1">
    <location>
        <begin position="484"/>
        <end position="529"/>
    </location>
</feature>
<evidence type="ECO:0000313" key="4">
    <source>
        <dbReference type="Proteomes" id="UP000027178"/>
    </source>
</evidence>
<dbReference type="HOGENOM" id="CLU_347737_0_0_11"/>
<feature type="compositionally biased region" description="Low complexity" evidence="1">
    <location>
        <begin position="741"/>
        <end position="750"/>
    </location>
</feature>
<name>A0A066Z952_9ACTN</name>
<evidence type="ECO:0000313" key="3">
    <source>
        <dbReference type="EMBL" id="KDN86665.1"/>
    </source>
</evidence>
<dbReference type="eggNOG" id="COG1232">
    <property type="taxonomic scope" value="Bacteria"/>
</dbReference>
<dbReference type="SUPFAM" id="SSF54373">
    <property type="entry name" value="FAD-linked reductases, C-terminal domain"/>
    <property type="match status" value="1"/>
</dbReference>
<feature type="region of interest" description="Disordered" evidence="1">
    <location>
        <begin position="550"/>
        <end position="642"/>
    </location>
</feature>
<dbReference type="PATRIC" id="fig|1348663.4.peg.1523"/>
<evidence type="ECO:0000256" key="1">
    <source>
        <dbReference type="SAM" id="MobiDB-lite"/>
    </source>
</evidence>
<feature type="compositionally biased region" description="Gly residues" evidence="1">
    <location>
        <begin position="567"/>
        <end position="576"/>
    </location>
</feature>
<dbReference type="Gene3D" id="1.10.3110.10">
    <property type="entry name" value="protoporphyrinogen ix oxidase, domain 3"/>
    <property type="match status" value="1"/>
</dbReference>
<keyword evidence="4" id="KW-1185">Reference proteome</keyword>
<dbReference type="GO" id="GO:0016491">
    <property type="term" value="F:oxidoreductase activity"/>
    <property type="evidence" value="ECO:0007669"/>
    <property type="project" value="InterPro"/>
</dbReference>